<name>A0A7C8MFT3_9PLEO</name>
<reference evidence="2 3" key="1">
    <citation type="submission" date="2020-01" db="EMBL/GenBank/DDBJ databases">
        <authorList>
            <consortium name="DOE Joint Genome Institute"/>
            <person name="Haridas S."/>
            <person name="Albert R."/>
            <person name="Binder M."/>
            <person name="Bloem J."/>
            <person name="Labutti K."/>
            <person name="Salamov A."/>
            <person name="Andreopoulos B."/>
            <person name="Baker S.E."/>
            <person name="Barry K."/>
            <person name="Bills G."/>
            <person name="Bluhm B.H."/>
            <person name="Cannon C."/>
            <person name="Castanera R."/>
            <person name="Culley D.E."/>
            <person name="Daum C."/>
            <person name="Ezra D."/>
            <person name="Gonzalez J.B."/>
            <person name="Henrissat B."/>
            <person name="Kuo A."/>
            <person name="Liang C."/>
            <person name="Lipzen A."/>
            <person name="Lutzoni F."/>
            <person name="Magnuson J."/>
            <person name="Mondo S."/>
            <person name="Nolan M."/>
            <person name="Ohm R."/>
            <person name="Pangilinan J."/>
            <person name="Park H.-J.H."/>
            <person name="Ramirez L."/>
            <person name="Alfaro M."/>
            <person name="Sun H."/>
            <person name="Tritt A."/>
            <person name="Yoshinaga Y."/>
            <person name="Zwiers L.-H.L."/>
            <person name="Turgeon B.G."/>
            <person name="Goodwin S.B."/>
            <person name="Spatafora J.W."/>
            <person name="Crous P.W."/>
            <person name="Grigoriev I.V."/>
        </authorList>
    </citation>
    <scope>NUCLEOTIDE SEQUENCE [LARGE SCALE GENOMIC DNA]</scope>
    <source>
        <strain evidence="2 3">CBS 611.86</strain>
    </source>
</reference>
<gene>
    <name evidence="2" type="ORF">BDV95DRAFT_614409</name>
</gene>
<accession>A0A7C8MFT3</accession>
<feature type="compositionally biased region" description="Polar residues" evidence="1">
    <location>
        <begin position="66"/>
        <end position="76"/>
    </location>
</feature>
<feature type="compositionally biased region" description="Pro residues" evidence="1">
    <location>
        <begin position="54"/>
        <end position="65"/>
    </location>
</feature>
<feature type="compositionally biased region" description="Basic and acidic residues" evidence="1">
    <location>
        <begin position="213"/>
        <end position="229"/>
    </location>
</feature>
<comment type="caution">
    <text evidence="2">The sequence shown here is derived from an EMBL/GenBank/DDBJ whole genome shotgun (WGS) entry which is preliminary data.</text>
</comment>
<organism evidence="2 3">
    <name type="scientific">Massariosphaeria phaeospora</name>
    <dbReference type="NCBI Taxonomy" id="100035"/>
    <lineage>
        <taxon>Eukaryota</taxon>
        <taxon>Fungi</taxon>
        <taxon>Dikarya</taxon>
        <taxon>Ascomycota</taxon>
        <taxon>Pezizomycotina</taxon>
        <taxon>Dothideomycetes</taxon>
        <taxon>Pleosporomycetidae</taxon>
        <taxon>Pleosporales</taxon>
        <taxon>Pleosporales incertae sedis</taxon>
        <taxon>Massariosphaeria</taxon>
    </lineage>
</organism>
<feature type="region of interest" description="Disordered" evidence="1">
    <location>
        <begin position="292"/>
        <end position="370"/>
    </location>
</feature>
<feature type="region of interest" description="Disordered" evidence="1">
    <location>
        <begin position="23"/>
        <end position="160"/>
    </location>
</feature>
<sequence>MSDDGESNVPFSIIALIARAVHLPDPYDEDPEDQESGGDEASADGGVPLDMDPPQLPVNIPPITPQTPQEGQSARQDPQWAPHLHHAPQAPGFSPPALQGSHSIPNITHQTFPANPSTPQFSQSAHPPPGPIHQQTQFTRAPPASPQPRSTYIGAPEQPVATNGQLRYPVERYIPPPSYYDCDSFEYAIMERNHEGSMPEASPDDCSAQGPEDQTRYDESSAQEFDRQLPLHQARPTTAARMSSQVHHPQSSSQHPTGNTPGAPELFAKMVDLFEQMAGLMRELGRVIDPSEDNRSYIAPPQHQAYVRQSRPQEHSPGYVPEGTPRPYFRQSRPPGYVTQHHPQGYVPEGPPPPYIPRSHPQDNVSDSGLPSLDYLIQQIASLDELDVD</sequence>
<dbReference type="Proteomes" id="UP000481861">
    <property type="component" value="Unassembled WGS sequence"/>
</dbReference>
<feature type="region of interest" description="Disordered" evidence="1">
    <location>
        <begin position="196"/>
        <end position="264"/>
    </location>
</feature>
<feature type="compositionally biased region" description="Low complexity" evidence="1">
    <location>
        <begin position="243"/>
        <end position="256"/>
    </location>
</feature>
<proteinExistence type="predicted"/>
<keyword evidence="3" id="KW-1185">Reference proteome</keyword>
<feature type="compositionally biased region" description="Acidic residues" evidence="1">
    <location>
        <begin position="26"/>
        <end position="42"/>
    </location>
</feature>
<protein>
    <submittedName>
        <fullName evidence="2">Uncharacterized protein</fullName>
    </submittedName>
</protein>
<evidence type="ECO:0000313" key="2">
    <source>
        <dbReference type="EMBL" id="KAF2877176.1"/>
    </source>
</evidence>
<dbReference type="AlphaFoldDB" id="A0A7C8MFT3"/>
<dbReference type="EMBL" id="JAADJZ010000002">
    <property type="protein sequence ID" value="KAF2877176.1"/>
    <property type="molecule type" value="Genomic_DNA"/>
</dbReference>
<evidence type="ECO:0000313" key="3">
    <source>
        <dbReference type="Proteomes" id="UP000481861"/>
    </source>
</evidence>
<evidence type="ECO:0000256" key="1">
    <source>
        <dbReference type="SAM" id="MobiDB-lite"/>
    </source>
</evidence>
<feature type="compositionally biased region" description="Polar residues" evidence="1">
    <location>
        <begin position="100"/>
        <end position="125"/>
    </location>
</feature>